<evidence type="ECO:0000313" key="4">
    <source>
        <dbReference type="Proteomes" id="UP000282957"/>
    </source>
</evidence>
<evidence type="ECO:0000256" key="1">
    <source>
        <dbReference type="SAM" id="MobiDB-lite"/>
    </source>
</evidence>
<reference evidence="3 4" key="1">
    <citation type="submission" date="2019-01" db="EMBL/GenBank/DDBJ databases">
        <authorList>
            <person name="Chen W.-M."/>
        </authorList>
    </citation>
    <scope>NUCLEOTIDE SEQUENCE [LARGE SCALE GENOMIC DNA]</scope>
    <source>
        <strain evidence="3 4">CCP-6</strain>
    </source>
</reference>
<dbReference type="OrthoDB" id="8706533at2"/>
<evidence type="ECO:0000313" key="3">
    <source>
        <dbReference type="EMBL" id="RVT96836.1"/>
    </source>
</evidence>
<evidence type="ECO:0008006" key="5">
    <source>
        <dbReference type="Google" id="ProtNLM"/>
    </source>
</evidence>
<dbReference type="EMBL" id="SACL01000003">
    <property type="protein sequence ID" value="RVT96836.1"/>
    <property type="molecule type" value="Genomic_DNA"/>
</dbReference>
<protein>
    <recommendedName>
        <fullName evidence="5">Kazal-like domain-containing protein</fullName>
    </recommendedName>
</protein>
<comment type="caution">
    <text evidence="3">The sequence shown here is derived from an EMBL/GenBank/DDBJ whole genome shotgun (WGS) entry which is preliminary data.</text>
</comment>
<gene>
    <name evidence="3" type="ORF">EOD42_10540</name>
</gene>
<accession>A0A437MGR1</accession>
<proteinExistence type="predicted"/>
<dbReference type="PROSITE" id="PS51257">
    <property type="entry name" value="PROKAR_LIPOPROTEIN"/>
    <property type="match status" value="1"/>
</dbReference>
<evidence type="ECO:0000256" key="2">
    <source>
        <dbReference type="SAM" id="SignalP"/>
    </source>
</evidence>
<feature type="region of interest" description="Disordered" evidence="1">
    <location>
        <begin position="130"/>
        <end position="163"/>
    </location>
</feature>
<dbReference type="AlphaFoldDB" id="A0A437MGR1"/>
<keyword evidence="4" id="KW-1185">Reference proteome</keyword>
<feature type="chain" id="PRO_5019330661" description="Kazal-like domain-containing protein" evidence="2">
    <location>
        <begin position="17"/>
        <end position="163"/>
    </location>
</feature>
<organism evidence="3 4">
    <name type="scientific">Rhodovarius crocodyli</name>
    <dbReference type="NCBI Taxonomy" id="1979269"/>
    <lineage>
        <taxon>Bacteria</taxon>
        <taxon>Pseudomonadati</taxon>
        <taxon>Pseudomonadota</taxon>
        <taxon>Alphaproteobacteria</taxon>
        <taxon>Acetobacterales</taxon>
        <taxon>Roseomonadaceae</taxon>
        <taxon>Rhodovarius</taxon>
    </lineage>
</organism>
<dbReference type="Proteomes" id="UP000282957">
    <property type="component" value="Unassembled WGS sequence"/>
</dbReference>
<feature type="signal peptide" evidence="2">
    <location>
        <begin position="1"/>
        <end position="16"/>
    </location>
</feature>
<sequence length="163" mass="16892">MRRLVLSLLILLSACAETETRYLPPAGFTTMSTPAGALEAGDSCIATCQAERQQCLNAEQASAGACFGADSAISRGFNGCREGAAGCVAPPICLQNSDGCTETYNACYSRCGGVALQVRRPRQTVSDAMPSTPFVVPPLPGSAPVAAAPRRRTRSRPAPSPAE</sequence>
<name>A0A437MGR1_9PROT</name>
<keyword evidence="2" id="KW-0732">Signal</keyword>
<dbReference type="RefSeq" id="WP_127787484.1">
    <property type="nucleotide sequence ID" value="NZ_SACL01000003.1"/>
</dbReference>